<comment type="caution">
    <text evidence="1">The sequence shown here is derived from an EMBL/GenBank/DDBJ whole genome shotgun (WGS) entry which is preliminary data.</text>
</comment>
<dbReference type="PROSITE" id="PS51257">
    <property type="entry name" value="PROKAR_LIPOPROTEIN"/>
    <property type="match status" value="1"/>
</dbReference>
<name>A0ABX3IJF2_9BACT</name>
<organism evidence="1 2">
    <name type="scientific">Thermosipho affectus</name>
    <dbReference type="NCBI Taxonomy" id="660294"/>
    <lineage>
        <taxon>Bacteria</taxon>
        <taxon>Thermotogati</taxon>
        <taxon>Thermotogota</taxon>
        <taxon>Thermotogae</taxon>
        <taxon>Thermotogales</taxon>
        <taxon>Fervidobacteriaceae</taxon>
        <taxon>Thermosipho</taxon>
    </lineage>
</organism>
<protein>
    <recommendedName>
        <fullName evidence="3">Lipoprotein</fullName>
    </recommendedName>
</protein>
<proteinExistence type="predicted"/>
<reference evidence="1 2" key="1">
    <citation type="submission" date="2015-06" db="EMBL/GenBank/DDBJ databases">
        <title>Genome sequencing of Thermotogales isolates from hydrothermal vents.</title>
        <authorList>
            <person name="Haverkamp T.H."/>
            <person name="Kublanov I.V."/>
            <person name="Nesbo C.L."/>
        </authorList>
    </citation>
    <scope>NUCLEOTIDE SEQUENCE [LARGE SCALE GENOMIC DNA]</scope>
    <source>
        <strain evidence="2">ik275mar</strain>
    </source>
</reference>
<evidence type="ECO:0000313" key="2">
    <source>
        <dbReference type="Proteomes" id="UP000242616"/>
    </source>
</evidence>
<keyword evidence="2" id="KW-1185">Reference proteome</keyword>
<dbReference type="RefSeq" id="WP_077198113.1">
    <property type="nucleotide sequence ID" value="NZ_LBFC01000015.1"/>
</dbReference>
<dbReference type="EMBL" id="LBFC01000015">
    <property type="protein sequence ID" value="ONN27458.1"/>
    <property type="molecule type" value="Genomic_DNA"/>
</dbReference>
<evidence type="ECO:0000313" key="1">
    <source>
        <dbReference type="EMBL" id="ONN27458.1"/>
    </source>
</evidence>
<accession>A0ABX3IJF2</accession>
<gene>
    <name evidence="1" type="ORF">XJ44_03860</name>
</gene>
<sequence>MKKIIYTLGIALLVILSSCGIFNRGVSNSTDKVVNIQTLVEIKDPYGKDVYVSGKINGFDIVLANRQVGVEKKLSKINSVVLDTNMFDYTYTFDGKKVTINLKIKKDLQENFAEIQKNLKGQIVLYTYKLNAAKFNVWLDDMLDKEWIENRDILSSDENIIAGNYLISVLSKSIVGTKRIETEALGDVKVKRIQIK</sequence>
<evidence type="ECO:0008006" key="3">
    <source>
        <dbReference type="Google" id="ProtNLM"/>
    </source>
</evidence>
<dbReference type="Proteomes" id="UP000242616">
    <property type="component" value="Unassembled WGS sequence"/>
</dbReference>